<keyword evidence="1 5" id="KW-0169">Cobalamin biosynthesis</keyword>
<keyword evidence="3 5" id="KW-0808">Transferase</keyword>
<dbReference type="Proteomes" id="UP001419084">
    <property type="component" value="Unassembled WGS sequence"/>
</dbReference>
<proteinExistence type="inferred from homology"/>
<comment type="caution">
    <text evidence="7">The sequence shown here is derived from an EMBL/GenBank/DDBJ whole genome shotgun (WGS) entry which is preliminary data.</text>
</comment>
<dbReference type="AlphaFoldDB" id="A0A3E2N9Y7"/>
<sequence>MEKRELRCGFTTGTCAAVAAKAAAAMLLSGNPLQHMKLMTPKGTEADLPLFHVVVKQDKASCAVRKDAGDDPDVTDKALIFASVEFLNEALEDGSAAGCSFVREKTGEFGQLVLTALKGVGRVTKPGLSSPVGYPAINPVPRSMIFDEVDEVRRMAGYKGALLISVWIPKGRELAEKTFNSKLGITGGLSILGTTGIVKPMSEEALVATIRLELHMKAVAGLKRVILTPGNYGESFIKEELNLPEGEGVTVSNFIRESCRMVKEEGFEQILFVGHIGKLVKVAGGVENTHSRYGDRRMEVLWDCARAFLGSEEKEAIRSANTMETAAGILKELGVLKPVMSEVVKRIKAYMTDWTGGIPVEVITFSNTLGILSMTPDAPEMIKKYFTADT</sequence>
<dbReference type="EMBL" id="QOHO01000053">
    <property type="protein sequence ID" value="RFZ77792.1"/>
    <property type="molecule type" value="Genomic_DNA"/>
</dbReference>
<keyword evidence="9" id="KW-1185">Reference proteome</keyword>
<organism evidence="7 8">
    <name type="scientific">Lacrimispora amygdalina</name>
    <dbReference type="NCBI Taxonomy" id="253257"/>
    <lineage>
        <taxon>Bacteria</taxon>
        <taxon>Bacillati</taxon>
        <taxon>Bacillota</taxon>
        <taxon>Clostridia</taxon>
        <taxon>Lachnospirales</taxon>
        <taxon>Lachnospiraceae</taxon>
        <taxon>Lacrimispora</taxon>
    </lineage>
</organism>
<dbReference type="InterPro" id="IPR036074">
    <property type="entry name" value="CbiD_sf"/>
</dbReference>
<dbReference type="Pfam" id="PF01888">
    <property type="entry name" value="CbiD"/>
    <property type="match status" value="1"/>
</dbReference>
<dbReference type="PIRSF" id="PIRSF026782">
    <property type="entry name" value="CbiD"/>
    <property type="match status" value="1"/>
</dbReference>
<reference evidence="6 9" key="2">
    <citation type="journal article" date="2024" name="Int. J. Syst. Evol. Microbiol.">
        <title>Lacrimispora brassicae sp. nov. isolated from fermented cabbage, and proposal of Clostridium indicum Gundawar et al. 2019 and Clostridium methoxybenzovorans Mechichi et al. 1999 as heterotypic synonyms of Lacrimispora amygdalina (Parshina et al. 2003) Haas and Blanchard 2020 and Lacrimispora indolis (McClung and McCoy 1957) Haas and Blanchard 2020, respectively.</title>
        <authorList>
            <person name="Kobayashi H."/>
            <person name="Tanizawa Y."/>
            <person name="Sakamoto M."/>
            <person name="Ohkuma M."/>
            <person name="Tohno M."/>
        </authorList>
    </citation>
    <scope>NUCLEOTIDE SEQUENCE [LARGE SCALE GENOMIC DNA]</scope>
    <source>
        <strain evidence="6 9">DSM 12857</strain>
    </source>
</reference>
<evidence type="ECO:0000256" key="3">
    <source>
        <dbReference type="ARBA" id="ARBA00022679"/>
    </source>
</evidence>
<name>A0A3E2N9Y7_9FIRM</name>
<dbReference type="PANTHER" id="PTHR35863">
    <property type="entry name" value="COBALT-PRECORRIN-5B C(1)-METHYLTRANSFERASE"/>
    <property type="match status" value="1"/>
</dbReference>
<dbReference type="GO" id="GO:0019251">
    <property type="term" value="P:anaerobic cobalamin biosynthetic process"/>
    <property type="evidence" value="ECO:0007669"/>
    <property type="project" value="UniProtKB-UniRule"/>
</dbReference>
<dbReference type="GO" id="GO:0008168">
    <property type="term" value="F:methyltransferase activity"/>
    <property type="evidence" value="ECO:0007669"/>
    <property type="project" value="UniProtKB-UniRule"/>
</dbReference>
<evidence type="ECO:0000313" key="8">
    <source>
        <dbReference type="Proteomes" id="UP000260680"/>
    </source>
</evidence>
<dbReference type="Proteomes" id="UP000260680">
    <property type="component" value="Unassembled WGS sequence"/>
</dbReference>
<evidence type="ECO:0000313" key="6">
    <source>
        <dbReference type="EMBL" id="GLB30421.1"/>
    </source>
</evidence>
<dbReference type="EC" id="2.1.1.195" evidence="5"/>
<dbReference type="EMBL" id="BRPJ01000037">
    <property type="protein sequence ID" value="GLB30421.1"/>
    <property type="molecule type" value="Genomic_DNA"/>
</dbReference>
<dbReference type="RefSeq" id="WP_117418182.1">
    <property type="nucleotide sequence ID" value="NZ_BRPJ01000037.1"/>
</dbReference>
<comment type="function">
    <text evidence="5">Catalyzes the methylation of C-1 in cobalt-precorrin-5B to form cobalt-precorrin-6A.</text>
</comment>
<keyword evidence="2 5" id="KW-0489">Methyltransferase</keyword>
<comment type="catalytic activity">
    <reaction evidence="5">
        <text>Co-precorrin-5B + S-adenosyl-L-methionine = Co-precorrin-6A + S-adenosyl-L-homocysteine</text>
        <dbReference type="Rhea" id="RHEA:26285"/>
        <dbReference type="ChEBI" id="CHEBI:57856"/>
        <dbReference type="ChEBI" id="CHEBI:59789"/>
        <dbReference type="ChEBI" id="CHEBI:60063"/>
        <dbReference type="ChEBI" id="CHEBI:60064"/>
        <dbReference type="EC" id="2.1.1.195"/>
    </reaction>
</comment>
<evidence type="ECO:0000256" key="5">
    <source>
        <dbReference type="HAMAP-Rule" id="MF_00787"/>
    </source>
</evidence>
<comment type="similarity">
    <text evidence="5">Belongs to the CbiD family.</text>
</comment>
<dbReference type="GO" id="GO:0032259">
    <property type="term" value="P:methylation"/>
    <property type="evidence" value="ECO:0007669"/>
    <property type="project" value="UniProtKB-KW"/>
</dbReference>
<evidence type="ECO:0000256" key="4">
    <source>
        <dbReference type="ARBA" id="ARBA00022691"/>
    </source>
</evidence>
<dbReference type="OrthoDB" id="6439987at2"/>
<dbReference type="PANTHER" id="PTHR35863:SF1">
    <property type="entry name" value="COBALT-PRECORRIN-5B C(1)-METHYLTRANSFERASE"/>
    <property type="match status" value="1"/>
</dbReference>
<dbReference type="Gene3D" id="3.30.2110.10">
    <property type="entry name" value="CbiD-like"/>
    <property type="match status" value="1"/>
</dbReference>
<evidence type="ECO:0000256" key="1">
    <source>
        <dbReference type="ARBA" id="ARBA00022573"/>
    </source>
</evidence>
<evidence type="ECO:0000256" key="2">
    <source>
        <dbReference type="ARBA" id="ARBA00022603"/>
    </source>
</evidence>
<reference evidence="7 8" key="1">
    <citation type="submission" date="2018-07" db="EMBL/GenBank/DDBJ databases">
        <title>New species, Clostridium PI-S10-A1B.</title>
        <authorList>
            <person name="Krishna G."/>
            <person name="Summeta K."/>
            <person name="Shikha S."/>
            <person name="Prabhu P.B."/>
            <person name="Suresh K."/>
        </authorList>
    </citation>
    <scope>NUCLEOTIDE SEQUENCE [LARGE SCALE GENOMIC DNA]</scope>
    <source>
        <strain evidence="7 8">PI-S10-A1B</strain>
    </source>
</reference>
<dbReference type="InterPro" id="IPR002748">
    <property type="entry name" value="CbiD"/>
</dbReference>
<dbReference type="UniPathway" id="UPA00148">
    <property type="reaction ID" value="UER00227"/>
</dbReference>
<gene>
    <name evidence="5 7" type="primary">cbiD</name>
    <name evidence="7" type="ORF">DS742_17035</name>
    <name evidence="6" type="ORF">LAD12857_23440</name>
</gene>
<protein>
    <recommendedName>
        <fullName evidence="5">Cobalt-precorrin-5B C(1)-methyltransferase</fullName>
        <ecNumber evidence="5">2.1.1.195</ecNumber>
    </recommendedName>
    <alternativeName>
        <fullName evidence="5">Cobalt-precorrin-6A synthase</fullName>
    </alternativeName>
</protein>
<accession>A0A3E2N9Y7</accession>
<dbReference type="HAMAP" id="MF_00787">
    <property type="entry name" value="CbiD"/>
    <property type="match status" value="1"/>
</dbReference>
<evidence type="ECO:0000313" key="7">
    <source>
        <dbReference type="EMBL" id="RFZ77792.1"/>
    </source>
</evidence>
<evidence type="ECO:0000313" key="9">
    <source>
        <dbReference type="Proteomes" id="UP001419084"/>
    </source>
</evidence>
<dbReference type="SUPFAM" id="SSF111342">
    <property type="entry name" value="CbiD-like"/>
    <property type="match status" value="1"/>
</dbReference>
<comment type="pathway">
    <text evidence="5">Cofactor biosynthesis; adenosylcobalamin biosynthesis; cob(II)yrinate a,c-diamide from sirohydrochlorin (anaerobic route): step 6/10.</text>
</comment>
<dbReference type="NCBIfam" id="TIGR00312">
    <property type="entry name" value="cbiD"/>
    <property type="match status" value="1"/>
</dbReference>
<keyword evidence="4 5" id="KW-0949">S-adenosyl-L-methionine</keyword>